<dbReference type="AlphaFoldDB" id="A0A1M5UEI2"/>
<accession>A0A1M5UEI2</accession>
<name>A0A1M5UEI2_9EURY</name>
<dbReference type="PROSITE" id="PS51257">
    <property type="entry name" value="PROKAR_LIPOPROTEIN"/>
    <property type="match status" value="1"/>
</dbReference>
<reference evidence="2 3" key="1">
    <citation type="submission" date="2016-11" db="EMBL/GenBank/DDBJ databases">
        <authorList>
            <person name="Jaros S."/>
            <person name="Januszkiewicz K."/>
            <person name="Wedrychowicz H."/>
        </authorList>
    </citation>
    <scope>NUCLEOTIDE SEQUENCE [LARGE SCALE GENOMIC DNA]</scope>
    <source>
        <strain evidence="2 3">DSM 9297</strain>
    </source>
</reference>
<dbReference type="PROSITE" id="PS51318">
    <property type="entry name" value="TAT"/>
    <property type="match status" value="1"/>
</dbReference>
<evidence type="ECO:0000313" key="3">
    <source>
        <dbReference type="Proteomes" id="UP000184357"/>
    </source>
</evidence>
<feature type="region of interest" description="Disordered" evidence="1">
    <location>
        <begin position="24"/>
        <end position="84"/>
    </location>
</feature>
<organism evidence="2 3">
    <name type="scientific">Halobaculum gomorrense</name>
    <dbReference type="NCBI Taxonomy" id="43928"/>
    <lineage>
        <taxon>Archaea</taxon>
        <taxon>Methanobacteriati</taxon>
        <taxon>Methanobacteriota</taxon>
        <taxon>Stenosarchaea group</taxon>
        <taxon>Halobacteria</taxon>
        <taxon>Halobacteriales</taxon>
        <taxon>Haloferacaceae</taxon>
        <taxon>Halobaculum</taxon>
    </lineage>
</organism>
<dbReference type="Proteomes" id="UP000184357">
    <property type="component" value="Unassembled WGS sequence"/>
</dbReference>
<dbReference type="STRING" id="43928.SAMN05443636_3001"/>
<gene>
    <name evidence="2" type="ORF">SAMN05443636_3001</name>
</gene>
<protein>
    <recommendedName>
        <fullName evidence="4">DUF3179 domain-containing protein</fullName>
    </recommendedName>
</protein>
<evidence type="ECO:0000256" key="1">
    <source>
        <dbReference type="SAM" id="MobiDB-lite"/>
    </source>
</evidence>
<evidence type="ECO:0008006" key="4">
    <source>
        <dbReference type="Google" id="ProtNLM"/>
    </source>
</evidence>
<dbReference type="InterPro" id="IPR021516">
    <property type="entry name" value="DUF3179"/>
</dbReference>
<dbReference type="EMBL" id="FQWV01000010">
    <property type="protein sequence ID" value="SHH61340.1"/>
    <property type="molecule type" value="Genomic_DNA"/>
</dbReference>
<dbReference type="InterPro" id="IPR006311">
    <property type="entry name" value="TAT_signal"/>
</dbReference>
<evidence type="ECO:0000313" key="2">
    <source>
        <dbReference type="EMBL" id="SHH61340.1"/>
    </source>
</evidence>
<dbReference type="RefSeq" id="WP_073311053.1">
    <property type="nucleotide sequence ID" value="NZ_FQWV01000010.1"/>
</dbReference>
<dbReference type="OrthoDB" id="2731at2157"/>
<keyword evidence="3" id="KW-1185">Reference proteome</keyword>
<dbReference type="Pfam" id="PF11376">
    <property type="entry name" value="DUF3179"/>
    <property type="match status" value="1"/>
</dbReference>
<sequence length="364" mass="39495">MSHTPTRRNLLRAAGVAGAAGLAGCSGRLLDGGDPPAPSGGSGPPTRETPLYQPWDRETLRGETVSGGPGKDDIPSVDDPSFAPADEIDLADDEVVFGYAGESTTKAYTQRVLVWHEITNDVLDGTPVAVTYCPLTGTAMGFERGDTTFGVSGRLVNNNLVMYDRATDSRWPQVLATAVDGPRAGDQLREFRLVWTTWGRWREAHPDTRVLTEDTGYAKRYGSDPYGNYNPTSGYYGGGRPLFDSLDEGWKEALNEPKRVVIGARTADRAVAFDKPALRDRRLLETDGGGSGDGFLAAYDPALDTGWVYRRNGAGVTPTDDGEGWFEVDGETYSAGDLPLERVYAFDAMWHAWGGFYRETAYVA</sequence>
<proteinExistence type="predicted"/>
<feature type="compositionally biased region" description="Low complexity" evidence="1">
    <location>
        <begin position="24"/>
        <end position="34"/>
    </location>
</feature>